<reference evidence="2 3" key="1">
    <citation type="submission" date="2019-06" db="EMBL/GenBank/DDBJ databases">
        <title>A chromosomal-level reference genome of Carpinus fangiana (Coryloideae, Betulaceae).</title>
        <authorList>
            <person name="Yang X."/>
            <person name="Wang Z."/>
            <person name="Zhang L."/>
            <person name="Hao G."/>
            <person name="Liu J."/>
            <person name="Yang Y."/>
        </authorList>
    </citation>
    <scope>NUCLEOTIDE SEQUENCE [LARGE SCALE GENOMIC DNA]</scope>
    <source>
        <strain evidence="2">Cfa_2016G</strain>
        <tissue evidence="2">Leaf</tissue>
    </source>
</reference>
<proteinExistence type="predicted"/>
<feature type="region of interest" description="Disordered" evidence="1">
    <location>
        <begin position="1"/>
        <end position="74"/>
    </location>
</feature>
<feature type="compositionally biased region" description="Polar residues" evidence="1">
    <location>
        <begin position="53"/>
        <end position="71"/>
    </location>
</feature>
<evidence type="ECO:0000256" key="1">
    <source>
        <dbReference type="SAM" id="MobiDB-lite"/>
    </source>
</evidence>
<accession>A0A5N6RK55</accession>
<evidence type="ECO:0000313" key="2">
    <source>
        <dbReference type="EMBL" id="KAE8099801.1"/>
    </source>
</evidence>
<dbReference type="AlphaFoldDB" id="A0A5N6RK55"/>
<feature type="compositionally biased region" description="Basic and acidic residues" evidence="1">
    <location>
        <begin position="1"/>
        <end position="18"/>
    </location>
</feature>
<dbReference type="EMBL" id="CM017327">
    <property type="protein sequence ID" value="KAE8099801.1"/>
    <property type="molecule type" value="Genomic_DNA"/>
</dbReference>
<sequence>MPKTKEEEMIGNNQDKDSVWVLDEQQLFEDDTSGSLETSRGKEADDENFIHEYSNNKFPSDTSSSDLTQGTPAEAGMADDLRAPFASDEANSAADFCSLGVDFPTNLLIQDTQITNYTSLDYQLPYPPLELEDFPQVNLTETKPLTKPEITEEYMSYDKIRDYMNGSLEEFFSLCSSQENSSALSMQDKVH</sequence>
<evidence type="ECO:0000313" key="3">
    <source>
        <dbReference type="Proteomes" id="UP000327013"/>
    </source>
</evidence>
<gene>
    <name evidence="2" type="ORF">FH972_017754</name>
</gene>
<name>A0A5N6RK55_9ROSI</name>
<protein>
    <recommendedName>
        <fullName evidence="4">NAC domain-containing protein</fullName>
    </recommendedName>
</protein>
<dbReference type="Proteomes" id="UP000327013">
    <property type="component" value="Chromosome 7"/>
</dbReference>
<organism evidence="2 3">
    <name type="scientific">Carpinus fangiana</name>
    <dbReference type="NCBI Taxonomy" id="176857"/>
    <lineage>
        <taxon>Eukaryota</taxon>
        <taxon>Viridiplantae</taxon>
        <taxon>Streptophyta</taxon>
        <taxon>Embryophyta</taxon>
        <taxon>Tracheophyta</taxon>
        <taxon>Spermatophyta</taxon>
        <taxon>Magnoliopsida</taxon>
        <taxon>eudicotyledons</taxon>
        <taxon>Gunneridae</taxon>
        <taxon>Pentapetalae</taxon>
        <taxon>rosids</taxon>
        <taxon>fabids</taxon>
        <taxon>Fagales</taxon>
        <taxon>Betulaceae</taxon>
        <taxon>Carpinus</taxon>
    </lineage>
</organism>
<keyword evidence="3" id="KW-1185">Reference proteome</keyword>
<dbReference type="OrthoDB" id="1912886at2759"/>
<evidence type="ECO:0008006" key="4">
    <source>
        <dbReference type="Google" id="ProtNLM"/>
    </source>
</evidence>